<reference evidence="1 2" key="1">
    <citation type="journal article" date="2021" name="Front. Microbiol.">
        <title>Aerobic Denitrification and Heterotrophic Sulfur Oxidation in the Genus Halomonas Revealed by Six Novel Species Characterizations and Genome-Based Analysis.</title>
        <authorList>
            <person name="Wang L."/>
            <person name="Shao Z."/>
        </authorList>
    </citation>
    <scope>NUCLEOTIDE SEQUENCE [LARGE SCALE GENOMIC DNA]</scope>
    <source>
        <strain evidence="1 2">MCCC 1A11081</strain>
    </source>
</reference>
<accession>A0ABS9A059</accession>
<sequence length="431" mass="48534">MANKVSLSAFLAACQEGSESAFRRWVQANAPSLLGLTALFLERPEHREAVCRDTLLLAWRNLAGLGYVHKPPQWLYAILGSRLYSQLLALHGSQEAMQRQVAALAESSATVGSPTGPRPALLSGEVLATMVKQAPPEPLSPRLLAELEALIEAEIEQRQAPLTPTGERAYPPLFDSTLRWRMLRSRTAFRLKEGFKRSLGRPLEDKLFQRWLEGKPGSAWLEAQGLPRRSVEAYAGERLELEIDSTTLTRGLDFHVSFPNRTQRRKISNFFLWPGHWDKTTHTLADTPRQRFIRDIWAHRLDLTASESHAQLMAELAEGKPLRSHHQGVLLNTEARVLTYLDRYRLYMEDMFCFGFNPALGKDPLGIAIDSQGGMIKSNKGLHRLAMAQTLGLERVTVRVRAVHRSWWERHAGNARGKEALTNVIATLPSF</sequence>
<proteinExistence type="predicted"/>
<dbReference type="Gene3D" id="1.10.1740.10">
    <property type="match status" value="1"/>
</dbReference>
<dbReference type="Proteomes" id="UP001320168">
    <property type="component" value="Unassembled WGS sequence"/>
</dbReference>
<organism evidence="1 2">
    <name type="scientific">Billgrantia ethanolica</name>
    <dbReference type="NCBI Taxonomy" id="2733486"/>
    <lineage>
        <taxon>Bacteria</taxon>
        <taxon>Pseudomonadati</taxon>
        <taxon>Pseudomonadota</taxon>
        <taxon>Gammaproteobacteria</taxon>
        <taxon>Oceanospirillales</taxon>
        <taxon>Halomonadaceae</taxon>
        <taxon>Billgrantia</taxon>
    </lineage>
</organism>
<dbReference type="EMBL" id="JABFTX010000001">
    <property type="protein sequence ID" value="MCE8002201.1"/>
    <property type="molecule type" value="Genomic_DNA"/>
</dbReference>
<name>A0ABS9A059_9GAMM</name>
<dbReference type="InterPro" id="IPR013325">
    <property type="entry name" value="RNA_pol_sigma_r2"/>
</dbReference>
<evidence type="ECO:0000313" key="1">
    <source>
        <dbReference type="EMBL" id="MCE8002201.1"/>
    </source>
</evidence>
<comment type="caution">
    <text evidence="1">The sequence shown here is derived from an EMBL/GenBank/DDBJ whole genome shotgun (WGS) entry which is preliminary data.</text>
</comment>
<evidence type="ECO:0000313" key="2">
    <source>
        <dbReference type="Proteomes" id="UP001320168"/>
    </source>
</evidence>
<gene>
    <name evidence="1" type="ORF">HOP53_05060</name>
</gene>
<dbReference type="SUPFAM" id="SSF88946">
    <property type="entry name" value="Sigma2 domain of RNA polymerase sigma factors"/>
    <property type="match status" value="1"/>
</dbReference>
<keyword evidence="2" id="KW-1185">Reference proteome</keyword>
<protein>
    <submittedName>
        <fullName evidence="1">Uncharacterized protein</fullName>
    </submittedName>
</protein>
<dbReference type="RefSeq" id="WP_234268996.1">
    <property type="nucleotide sequence ID" value="NZ_JABFTX010000001.1"/>
</dbReference>